<keyword evidence="3" id="KW-1185">Reference proteome</keyword>
<proteinExistence type="predicted"/>
<dbReference type="AlphaFoldDB" id="A0A8H7D7Y2"/>
<accession>A0A8H7D7Y2</accession>
<evidence type="ECO:0000313" key="2">
    <source>
        <dbReference type="EMBL" id="KAF7362757.1"/>
    </source>
</evidence>
<dbReference type="InterPro" id="IPR055936">
    <property type="entry name" value="DUF7514"/>
</dbReference>
<dbReference type="OrthoDB" id="7873042at2759"/>
<gene>
    <name evidence="2" type="ORF">MVEN_00625300</name>
</gene>
<sequence length="256" mass="28148">MSSNYYQPGRPSLILPSSIPTPALASYRPSDTSSPQHIPNGWGPFFHEDLSPTSVFTQLMDSIFTYLDAGRTGYLTPEAYSRFLTDQGYAKKENIWKANLDCLADWVGETKEKPADAALKRHFDLFSIEYVLRKRASSLERDLRSLGLATPICTSESSSTSGGAMPLLTRKGFIDVTAIETLCDPSRHWGNISRIRKLYDLPAVHGWGDLPRSVLPSMPDQRMVKHVAAIRGVCEGAGTCQKQGGGGRGQECVGYT</sequence>
<dbReference type="Proteomes" id="UP000620124">
    <property type="component" value="Unassembled WGS sequence"/>
</dbReference>
<reference evidence="2" key="1">
    <citation type="submission" date="2020-05" db="EMBL/GenBank/DDBJ databases">
        <title>Mycena genomes resolve the evolution of fungal bioluminescence.</title>
        <authorList>
            <person name="Tsai I.J."/>
        </authorList>
    </citation>
    <scope>NUCLEOTIDE SEQUENCE</scope>
    <source>
        <strain evidence="2">CCC161011</strain>
    </source>
</reference>
<name>A0A8H7D7Y2_9AGAR</name>
<protein>
    <submittedName>
        <fullName evidence="2">Oleate hydratase</fullName>
    </submittedName>
</protein>
<dbReference type="Pfam" id="PF24355">
    <property type="entry name" value="DUF7514"/>
    <property type="match status" value="1"/>
</dbReference>
<evidence type="ECO:0000313" key="3">
    <source>
        <dbReference type="Proteomes" id="UP000620124"/>
    </source>
</evidence>
<feature type="domain" description="DUF7514" evidence="1">
    <location>
        <begin position="43"/>
        <end position="229"/>
    </location>
</feature>
<dbReference type="EMBL" id="JACAZI010000004">
    <property type="protein sequence ID" value="KAF7362757.1"/>
    <property type="molecule type" value="Genomic_DNA"/>
</dbReference>
<comment type="caution">
    <text evidence="2">The sequence shown here is derived from an EMBL/GenBank/DDBJ whole genome shotgun (WGS) entry which is preliminary data.</text>
</comment>
<evidence type="ECO:0000259" key="1">
    <source>
        <dbReference type="Pfam" id="PF24355"/>
    </source>
</evidence>
<organism evidence="2 3">
    <name type="scientific">Mycena venus</name>
    <dbReference type="NCBI Taxonomy" id="2733690"/>
    <lineage>
        <taxon>Eukaryota</taxon>
        <taxon>Fungi</taxon>
        <taxon>Dikarya</taxon>
        <taxon>Basidiomycota</taxon>
        <taxon>Agaricomycotina</taxon>
        <taxon>Agaricomycetes</taxon>
        <taxon>Agaricomycetidae</taxon>
        <taxon>Agaricales</taxon>
        <taxon>Marasmiineae</taxon>
        <taxon>Mycenaceae</taxon>
        <taxon>Mycena</taxon>
    </lineage>
</organism>